<name>A0AAE0YG22_9GAST</name>
<organism evidence="1 2">
    <name type="scientific">Elysia crispata</name>
    <name type="common">lettuce slug</name>
    <dbReference type="NCBI Taxonomy" id="231223"/>
    <lineage>
        <taxon>Eukaryota</taxon>
        <taxon>Metazoa</taxon>
        <taxon>Spiralia</taxon>
        <taxon>Lophotrochozoa</taxon>
        <taxon>Mollusca</taxon>
        <taxon>Gastropoda</taxon>
        <taxon>Heterobranchia</taxon>
        <taxon>Euthyneura</taxon>
        <taxon>Panpulmonata</taxon>
        <taxon>Sacoglossa</taxon>
        <taxon>Placobranchoidea</taxon>
        <taxon>Plakobranchidae</taxon>
        <taxon>Elysia</taxon>
    </lineage>
</organism>
<dbReference type="AlphaFoldDB" id="A0AAE0YG22"/>
<sequence>MLADESGLRLLRAKWPLILVAVSATGYHTALSAFLHPEVPRGQPASVTKTSLGDVLTKTMTRRG</sequence>
<dbReference type="EMBL" id="JAWDGP010006253">
    <property type="protein sequence ID" value="KAK3744627.1"/>
    <property type="molecule type" value="Genomic_DNA"/>
</dbReference>
<protein>
    <submittedName>
        <fullName evidence="1">Uncharacterized protein</fullName>
    </submittedName>
</protein>
<keyword evidence="2" id="KW-1185">Reference proteome</keyword>
<evidence type="ECO:0000313" key="2">
    <source>
        <dbReference type="Proteomes" id="UP001283361"/>
    </source>
</evidence>
<gene>
    <name evidence="1" type="ORF">RRG08_062277</name>
</gene>
<evidence type="ECO:0000313" key="1">
    <source>
        <dbReference type="EMBL" id="KAK3744627.1"/>
    </source>
</evidence>
<reference evidence="1" key="1">
    <citation type="journal article" date="2023" name="G3 (Bethesda)">
        <title>A reference genome for the long-term kleptoplast-retaining sea slug Elysia crispata morphotype clarki.</title>
        <authorList>
            <person name="Eastman K.E."/>
            <person name="Pendleton A.L."/>
            <person name="Shaikh M.A."/>
            <person name="Suttiyut T."/>
            <person name="Ogas R."/>
            <person name="Tomko P."/>
            <person name="Gavelis G."/>
            <person name="Widhalm J.R."/>
            <person name="Wisecaver J.H."/>
        </authorList>
    </citation>
    <scope>NUCLEOTIDE SEQUENCE</scope>
    <source>
        <strain evidence="1">ECLA1</strain>
    </source>
</reference>
<dbReference type="Proteomes" id="UP001283361">
    <property type="component" value="Unassembled WGS sequence"/>
</dbReference>
<proteinExistence type="predicted"/>
<comment type="caution">
    <text evidence="1">The sequence shown here is derived from an EMBL/GenBank/DDBJ whole genome shotgun (WGS) entry which is preliminary data.</text>
</comment>
<accession>A0AAE0YG22</accession>